<name>A0ABT4GBX6_9BACL</name>
<reference evidence="2 3" key="1">
    <citation type="submission" date="2022-05" db="EMBL/GenBank/DDBJ databases">
        <title>Genome Sequencing of Bee-Associated Microbes.</title>
        <authorList>
            <person name="Dunlap C."/>
        </authorList>
    </citation>
    <scope>NUCLEOTIDE SEQUENCE [LARGE SCALE GENOMIC DNA]</scope>
    <source>
        <strain evidence="2 3">NRRL B-14421</strain>
    </source>
</reference>
<accession>A0ABT4GBX6</accession>
<feature type="transmembrane region" description="Helical" evidence="1">
    <location>
        <begin position="12"/>
        <end position="29"/>
    </location>
</feature>
<keyword evidence="1" id="KW-0472">Membrane</keyword>
<keyword evidence="1" id="KW-0812">Transmembrane</keyword>
<sequence>MKKSKCRYKEEFNKSLIHLFPLFALFAFFSPEKELMSMEEVQPGPAYVAGTVMQVKTNDKETVLLVSVPDNLEVPNQLLQHSELLDENNPIHWSHPVIFPGNRGKEVEILFQSTMKKELNDFLGVPAVGEIVQSLAEPDTQGAYHAQFLLNAKGDYIVATH</sequence>
<evidence type="ECO:0000256" key="1">
    <source>
        <dbReference type="SAM" id="Phobius"/>
    </source>
</evidence>
<comment type="caution">
    <text evidence="2">The sequence shown here is derived from an EMBL/GenBank/DDBJ whole genome shotgun (WGS) entry which is preliminary data.</text>
</comment>
<evidence type="ECO:0000313" key="3">
    <source>
        <dbReference type="Proteomes" id="UP001527099"/>
    </source>
</evidence>
<dbReference type="EMBL" id="JAMDMX010000038">
    <property type="protein sequence ID" value="MCY9693692.1"/>
    <property type="molecule type" value="Genomic_DNA"/>
</dbReference>
<keyword evidence="1" id="KW-1133">Transmembrane helix</keyword>
<dbReference type="RefSeq" id="WP_268615362.1">
    <property type="nucleotide sequence ID" value="NZ_JAMDMX010000038.1"/>
</dbReference>
<keyword evidence="3" id="KW-1185">Reference proteome</keyword>
<evidence type="ECO:0000313" key="2">
    <source>
        <dbReference type="EMBL" id="MCY9693692.1"/>
    </source>
</evidence>
<protein>
    <submittedName>
        <fullName evidence="2">Uncharacterized protein</fullName>
    </submittedName>
</protein>
<proteinExistence type="predicted"/>
<gene>
    <name evidence="2" type="ORF">M5X19_12400</name>
</gene>
<dbReference type="Proteomes" id="UP001527099">
    <property type="component" value="Unassembled WGS sequence"/>
</dbReference>
<organism evidence="2 3">
    <name type="scientific">Paenibacillus alginolyticus</name>
    <dbReference type="NCBI Taxonomy" id="59839"/>
    <lineage>
        <taxon>Bacteria</taxon>
        <taxon>Bacillati</taxon>
        <taxon>Bacillota</taxon>
        <taxon>Bacilli</taxon>
        <taxon>Bacillales</taxon>
        <taxon>Paenibacillaceae</taxon>
        <taxon>Paenibacillus</taxon>
    </lineage>
</organism>